<reference evidence="2 3" key="1">
    <citation type="journal article" date="2016" name="Int. J. Syst. Evol. Microbiol.">
        <title>Tessaracoccus flavus sp. nov., isolated from the drainage system of a lindane-producing factory.</title>
        <authorList>
            <person name="Kumari R."/>
            <person name="Singh P."/>
            <person name="Schumann P."/>
            <person name="Lal R."/>
        </authorList>
    </citation>
    <scope>NUCLEOTIDE SEQUENCE [LARGE SCALE GENOMIC DNA]</scope>
    <source>
        <strain evidence="2 3">RP1T</strain>
    </source>
</reference>
<evidence type="ECO:0000313" key="3">
    <source>
        <dbReference type="Proteomes" id="UP000188324"/>
    </source>
</evidence>
<dbReference type="Gene3D" id="3.40.50.880">
    <property type="match status" value="1"/>
</dbReference>
<dbReference type="EMBL" id="CP019605">
    <property type="protein sequence ID" value="AQP45684.1"/>
    <property type="molecule type" value="Genomic_DNA"/>
</dbReference>
<gene>
    <name evidence="2" type="ORF">RPIT_13410</name>
</gene>
<dbReference type="RefSeq" id="WP_162274567.1">
    <property type="nucleotide sequence ID" value="NZ_CP019605.1"/>
</dbReference>
<evidence type="ECO:0000259" key="1">
    <source>
        <dbReference type="Pfam" id="PF06283"/>
    </source>
</evidence>
<feature type="domain" description="ThuA-like" evidence="1">
    <location>
        <begin position="22"/>
        <end position="214"/>
    </location>
</feature>
<dbReference type="SUPFAM" id="SSF52317">
    <property type="entry name" value="Class I glutamine amidotransferase-like"/>
    <property type="match status" value="1"/>
</dbReference>
<dbReference type="InterPro" id="IPR029062">
    <property type="entry name" value="Class_I_gatase-like"/>
</dbReference>
<proteinExistence type="predicted"/>
<dbReference type="KEGG" id="tfl:RPIT_13410"/>
<dbReference type="Proteomes" id="UP000188324">
    <property type="component" value="Chromosome"/>
</dbReference>
<name>A0A1Q2CHV2_9ACTN</name>
<dbReference type="STRING" id="1610493.RPIT_13410"/>
<dbReference type="InterPro" id="IPR029010">
    <property type="entry name" value="ThuA-like"/>
</dbReference>
<keyword evidence="3" id="KW-1185">Reference proteome</keyword>
<dbReference type="Pfam" id="PF06283">
    <property type="entry name" value="ThuA"/>
    <property type="match status" value="1"/>
</dbReference>
<evidence type="ECO:0000313" key="2">
    <source>
        <dbReference type="EMBL" id="AQP45684.1"/>
    </source>
</evidence>
<protein>
    <recommendedName>
        <fullName evidence="1">ThuA-like domain-containing protein</fullName>
    </recommendedName>
</protein>
<dbReference type="AlphaFoldDB" id="A0A1Q2CHV2"/>
<organism evidence="2 3">
    <name type="scientific">Tessaracoccus flavus</name>
    <dbReference type="NCBI Taxonomy" id="1610493"/>
    <lineage>
        <taxon>Bacteria</taxon>
        <taxon>Bacillati</taxon>
        <taxon>Actinomycetota</taxon>
        <taxon>Actinomycetes</taxon>
        <taxon>Propionibacteriales</taxon>
        <taxon>Propionibacteriaceae</taxon>
        <taxon>Tessaracoccus</taxon>
    </lineage>
</organism>
<accession>A0A1Q2CHV2</accession>
<sequence>MARILIASGVGPYADPWHPFERTSPLIADVLRDAGHEVHVRETVPGALLDVASFDLFVANAGGGIADGEAPSDSLMDDLEALKRYLIDGGRVLSIHTSNGAFGQLPEWRSAVGGHWGADSWHPDISDATFAPAPGAGEHPVWEGLRTIEVFDEKYSGLVIDDGVTPLVQHELEGRPEVMGWAVGHRVIFDGLGHDERSYESESRRQLLVNEVAWLLA</sequence>